<gene>
    <name evidence="3" type="ORF">DCS_00051</name>
</gene>
<dbReference type="RefSeq" id="XP_040658276.1">
    <property type="nucleotide sequence ID" value="XM_040797393.1"/>
</dbReference>
<dbReference type="GeneID" id="63712694"/>
<accession>A0A151GP83</accession>
<dbReference type="InterPro" id="IPR000182">
    <property type="entry name" value="GNAT_dom"/>
</dbReference>
<organism evidence="3 4">
    <name type="scientific">Drechmeria coniospora</name>
    <name type="common">Nematophagous fungus</name>
    <name type="synonym">Meria coniospora</name>
    <dbReference type="NCBI Taxonomy" id="98403"/>
    <lineage>
        <taxon>Eukaryota</taxon>
        <taxon>Fungi</taxon>
        <taxon>Dikarya</taxon>
        <taxon>Ascomycota</taxon>
        <taxon>Pezizomycotina</taxon>
        <taxon>Sordariomycetes</taxon>
        <taxon>Hypocreomycetidae</taxon>
        <taxon>Hypocreales</taxon>
        <taxon>Ophiocordycipitaceae</taxon>
        <taxon>Drechmeria</taxon>
    </lineage>
</organism>
<dbReference type="SUPFAM" id="SSF55729">
    <property type="entry name" value="Acyl-CoA N-acyltransferases (Nat)"/>
    <property type="match status" value="1"/>
</dbReference>
<keyword evidence="3" id="KW-0808">Transferase</keyword>
<dbReference type="FunCoup" id="A0A151GP83">
    <property type="interactions" value="628"/>
</dbReference>
<proteinExistence type="predicted"/>
<dbReference type="Pfam" id="PF13302">
    <property type="entry name" value="Acetyltransf_3"/>
    <property type="match status" value="1"/>
</dbReference>
<evidence type="ECO:0000313" key="4">
    <source>
        <dbReference type="Proteomes" id="UP000076580"/>
    </source>
</evidence>
<name>A0A151GP83_DRECN</name>
<dbReference type="PANTHER" id="PTHR43441:SF2">
    <property type="entry name" value="FAMILY ACETYLTRANSFERASE, PUTATIVE (AFU_ORTHOLOGUE AFUA_7G00850)-RELATED"/>
    <property type="match status" value="1"/>
</dbReference>
<dbReference type="PANTHER" id="PTHR43441">
    <property type="entry name" value="RIBOSOMAL-PROTEIN-SERINE ACETYLTRANSFERASE"/>
    <property type="match status" value="1"/>
</dbReference>
<comment type="caution">
    <text evidence="3">The sequence shown here is derived from an EMBL/GenBank/DDBJ whole genome shotgun (WGS) entry which is preliminary data.</text>
</comment>
<sequence>MTSSPSSRPPHSQLSSRFASPATLASAAESSPAGSKDPIMGHHLDGPLGPPVPPGEAVYPPHARVDGKFVSLVPLSTLHAPALYEHLGGEDNMWRWTYMLSAGWADRQACDGSVATWSVSRDPQFYAVVKTANGPAAADEETTGEAVGIMSFLSVVPSHRRIEIGSVILGDAIRASKAGTEAYALMVGTAFALGYLRVEWKANALNERSLRAAKRLGFAFEGVFRKHMVVKGRERDTAYFSITDAEWPRARRGFEAWLDEDNFDGEGRQRRRLEECREASE</sequence>
<keyword evidence="4" id="KW-1185">Reference proteome</keyword>
<feature type="compositionally biased region" description="Polar residues" evidence="1">
    <location>
        <begin position="1"/>
        <end position="18"/>
    </location>
</feature>
<dbReference type="InterPro" id="IPR016181">
    <property type="entry name" value="Acyl_CoA_acyltransferase"/>
</dbReference>
<dbReference type="Proteomes" id="UP000076580">
    <property type="component" value="Chromosome 01"/>
</dbReference>
<evidence type="ECO:0000256" key="1">
    <source>
        <dbReference type="SAM" id="MobiDB-lite"/>
    </source>
</evidence>
<evidence type="ECO:0000313" key="3">
    <source>
        <dbReference type="EMBL" id="KYK58924.1"/>
    </source>
</evidence>
<dbReference type="Gene3D" id="3.40.630.30">
    <property type="match status" value="1"/>
</dbReference>
<feature type="domain" description="N-acetyltransferase" evidence="2">
    <location>
        <begin position="72"/>
        <end position="218"/>
    </location>
</feature>
<dbReference type="InterPro" id="IPR051908">
    <property type="entry name" value="Ribosomal_N-acetyltransferase"/>
</dbReference>
<dbReference type="GO" id="GO:1990189">
    <property type="term" value="F:protein N-terminal-serine acetyltransferase activity"/>
    <property type="evidence" value="ECO:0007669"/>
    <property type="project" value="TreeGrafter"/>
</dbReference>
<protein>
    <submittedName>
        <fullName evidence="3">GNAT family acetyltransferase</fullName>
    </submittedName>
</protein>
<feature type="region of interest" description="Disordered" evidence="1">
    <location>
        <begin position="1"/>
        <end position="60"/>
    </location>
</feature>
<dbReference type="InParanoid" id="A0A151GP83"/>
<dbReference type="EMBL" id="LAYC01000001">
    <property type="protein sequence ID" value="KYK58924.1"/>
    <property type="molecule type" value="Genomic_DNA"/>
</dbReference>
<evidence type="ECO:0000259" key="2">
    <source>
        <dbReference type="Pfam" id="PF13302"/>
    </source>
</evidence>
<dbReference type="AlphaFoldDB" id="A0A151GP83"/>
<dbReference type="GO" id="GO:0008999">
    <property type="term" value="F:protein-N-terminal-alanine acetyltransferase activity"/>
    <property type="evidence" value="ECO:0007669"/>
    <property type="project" value="TreeGrafter"/>
</dbReference>
<reference evidence="3 4" key="1">
    <citation type="journal article" date="2016" name="Sci. Rep.">
        <title>Insights into Adaptations to a Near-Obligate Nematode Endoparasitic Lifestyle from the Finished Genome of Drechmeria coniospora.</title>
        <authorList>
            <person name="Zhang L."/>
            <person name="Zhou Z."/>
            <person name="Guo Q."/>
            <person name="Fokkens L."/>
            <person name="Miskei M."/>
            <person name="Pocsi I."/>
            <person name="Zhang W."/>
            <person name="Chen M."/>
            <person name="Wang L."/>
            <person name="Sun Y."/>
            <person name="Donzelli B.G."/>
            <person name="Gibson D.M."/>
            <person name="Nelson D.R."/>
            <person name="Luo J.G."/>
            <person name="Rep M."/>
            <person name="Liu H."/>
            <person name="Yang S."/>
            <person name="Wang J."/>
            <person name="Krasnoff S.B."/>
            <person name="Xu Y."/>
            <person name="Molnar I."/>
            <person name="Lin M."/>
        </authorList>
    </citation>
    <scope>NUCLEOTIDE SEQUENCE [LARGE SCALE GENOMIC DNA]</scope>
    <source>
        <strain evidence="3 4">ARSEF 6962</strain>
    </source>
</reference>